<dbReference type="InterPro" id="IPR017871">
    <property type="entry name" value="ABC_transporter-like_CS"/>
</dbReference>
<dbReference type="SMART" id="SM00382">
    <property type="entry name" value="AAA"/>
    <property type="match status" value="1"/>
</dbReference>
<evidence type="ECO:0000256" key="10">
    <source>
        <dbReference type="SAM" id="Phobius"/>
    </source>
</evidence>
<dbReference type="EMBL" id="HG001706">
    <property type="protein sequence ID" value="CDF34707.1"/>
    <property type="molecule type" value="Genomic_DNA"/>
</dbReference>
<feature type="region of interest" description="Disordered" evidence="9">
    <location>
        <begin position="361"/>
        <end position="394"/>
    </location>
</feature>
<dbReference type="CDD" id="cd03223">
    <property type="entry name" value="ABCD_peroxisomal_ALDP"/>
    <property type="match status" value="1"/>
</dbReference>
<dbReference type="InterPro" id="IPR003593">
    <property type="entry name" value="AAA+_ATPase"/>
</dbReference>
<dbReference type="AlphaFoldDB" id="R7Q832"/>
<dbReference type="GeneID" id="17322366"/>
<dbReference type="SUPFAM" id="SSF52540">
    <property type="entry name" value="P-loop containing nucleoside triphosphate hydrolases"/>
    <property type="match status" value="1"/>
</dbReference>
<dbReference type="PhylomeDB" id="R7Q832"/>
<evidence type="ECO:0000259" key="11">
    <source>
        <dbReference type="PROSITE" id="PS50893"/>
    </source>
</evidence>
<dbReference type="InterPro" id="IPR050835">
    <property type="entry name" value="ABC_transporter_sub-D"/>
</dbReference>
<dbReference type="InterPro" id="IPR036640">
    <property type="entry name" value="ABC1_TM_sf"/>
</dbReference>
<dbReference type="PANTHER" id="PTHR11384:SF59">
    <property type="entry name" value="LYSOSOMAL COBALAMIN TRANSPORTER ABCD4"/>
    <property type="match status" value="1"/>
</dbReference>
<sequence length="672" mass="75650">MHPAAPSPDLETDLREQALAKQRQDPRRLWALFWSIARPYWRYAPGARASIAWVVFLGLVRSGLSVIFSYISRDFWTALQKKDVAMFWRQITMFSVVLLCALPILVWYGYAKDRLALTWRKWHTEKILGDYFAKRTYYEIDQRGTVDNPDQRIAEDVKAFTSTSLMFFMSVLMSCIDLVNFSIILFRIYPKLFIVLGFYSTFGTVVATLIGRRMINLNFLQLRKEADFRYSLIRIRENAESIAFYSGEGREKVETERRFDSAVLNQLDLIVWTRNLAFFTTSYAYLIQILPLSIIAPLYFTGAIELGVVSQSQQAFHHVLEDLSLIVNEFDRLSQFSAGIDRLGELEEFIYARFAEGEDRRSKNAKDPDSFDKGGVPGLDDSDDGSGGMDDSPGVDVHDAGFAKMYGRADGIARYRKLREKATSADDEFAHDLLLAEGGAGDVHISTKITPNGESKVVVKNLTLMTPDKHHRVLFEDLSFTLEPGQRLLIVGPSGTGKSSALRALAGLWNRGRGSVMRPPLSSMFFLPQRPYCTLGSLREQLVYPTPLHESSATEEELIAALELVNLEKLPGRMGGFDEFRDWSTVLSLGEQQRLAFARLTIGRPQLAILDECSSALDVASEERLYSHLRESGIGYISVGHRPSLFQYHDIVLRLGAPGAAHDIEPIGPGSS</sequence>
<dbReference type="InterPro" id="IPR003439">
    <property type="entry name" value="ABC_transporter-like_ATP-bd"/>
</dbReference>
<reference evidence="14" key="1">
    <citation type="journal article" date="2013" name="Proc. Natl. Acad. Sci. U.S.A.">
        <title>Genome structure and metabolic features in the red seaweed Chondrus crispus shed light on evolution of the Archaeplastida.</title>
        <authorList>
            <person name="Collen J."/>
            <person name="Porcel B."/>
            <person name="Carre W."/>
            <person name="Ball S.G."/>
            <person name="Chaparro C."/>
            <person name="Tonon T."/>
            <person name="Barbeyron T."/>
            <person name="Michel G."/>
            <person name="Noel B."/>
            <person name="Valentin K."/>
            <person name="Elias M."/>
            <person name="Artiguenave F."/>
            <person name="Arun A."/>
            <person name="Aury J.M."/>
            <person name="Barbosa-Neto J.F."/>
            <person name="Bothwell J.H."/>
            <person name="Bouget F.Y."/>
            <person name="Brillet L."/>
            <person name="Cabello-Hurtado F."/>
            <person name="Capella-Gutierrez S."/>
            <person name="Charrier B."/>
            <person name="Cladiere L."/>
            <person name="Cock J.M."/>
            <person name="Coelho S.M."/>
            <person name="Colleoni C."/>
            <person name="Czjzek M."/>
            <person name="Da Silva C."/>
            <person name="Delage L."/>
            <person name="Denoeud F."/>
            <person name="Deschamps P."/>
            <person name="Dittami S.M."/>
            <person name="Gabaldon T."/>
            <person name="Gachon C.M."/>
            <person name="Groisillier A."/>
            <person name="Herve C."/>
            <person name="Jabbari K."/>
            <person name="Katinka M."/>
            <person name="Kloareg B."/>
            <person name="Kowalczyk N."/>
            <person name="Labadie K."/>
            <person name="Leblanc C."/>
            <person name="Lopez P.J."/>
            <person name="McLachlan D.H."/>
            <person name="Meslet-Cladiere L."/>
            <person name="Moustafa A."/>
            <person name="Nehr Z."/>
            <person name="Nyvall Collen P."/>
            <person name="Panaud O."/>
            <person name="Partensky F."/>
            <person name="Poulain J."/>
            <person name="Rensing S.A."/>
            <person name="Rousvoal S."/>
            <person name="Samson G."/>
            <person name="Symeonidi A."/>
            <person name="Weissenbach J."/>
            <person name="Zambounis A."/>
            <person name="Wincker P."/>
            <person name="Boyen C."/>
        </authorList>
    </citation>
    <scope>NUCLEOTIDE SEQUENCE [LARGE SCALE GENOMIC DNA]</scope>
    <source>
        <strain evidence="14">cv. Stackhouse</strain>
    </source>
</reference>
<dbReference type="PANTHER" id="PTHR11384">
    <property type="entry name" value="ATP-BINDING CASSETTE, SUB-FAMILY D MEMBER"/>
    <property type="match status" value="1"/>
</dbReference>
<organism evidence="13 14">
    <name type="scientific">Chondrus crispus</name>
    <name type="common">Carrageen Irish moss</name>
    <name type="synonym">Polymorpha crispa</name>
    <dbReference type="NCBI Taxonomy" id="2769"/>
    <lineage>
        <taxon>Eukaryota</taxon>
        <taxon>Rhodophyta</taxon>
        <taxon>Florideophyceae</taxon>
        <taxon>Rhodymeniophycidae</taxon>
        <taxon>Gigartinales</taxon>
        <taxon>Gigartinaceae</taxon>
        <taxon>Chondrus</taxon>
    </lineage>
</organism>
<feature type="compositionally biased region" description="Basic and acidic residues" evidence="9">
    <location>
        <begin position="361"/>
        <end position="372"/>
    </location>
</feature>
<gene>
    <name evidence="13" type="ORF">CHC_T00003623001</name>
</gene>
<dbReference type="InterPro" id="IPR011527">
    <property type="entry name" value="ABC1_TM_dom"/>
</dbReference>
<dbReference type="SUPFAM" id="SSF90123">
    <property type="entry name" value="ABC transporter transmembrane region"/>
    <property type="match status" value="1"/>
</dbReference>
<evidence type="ECO:0000313" key="13">
    <source>
        <dbReference type="EMBL" id="CDF34707.1"/>
    </source>
</evidence>
<dbReference type="KEGG" id="ccp:CHC_T00003623001"/>
<protein>
    <recommendedName>
        <fullName evidence="2">Probable ATP-dependent transporter ycf16</fullName>
    </recommendedName>
</protein>
<keyword evidence="5" id="KW-0547">Nucleotide-binding</keyword>
<accession>R7Q832</accession>
<dbReference type="GO" id="GO:0005524">
    <property type="term" value="F:ATP binding"/>
    <property type="evidence" value="ECO:0007669"/>
    <property type="project" value="UniProtKB-KW"/>
</dbReference>
<evidence type="ECO:0000259" key="12">
    <source>
        <dbReference type="PROSITE" id="PS50929"/>
    </source>
</evidence>
<keyword evidence="3" id="KW-0813">Transport</keyword>
<dbReference type="OMA" id="VTICAMA"/>
<dbReference type="Pfam" id="PF00005">
    <property type="entry name" value="ABC_tran"/>
    <property type="match status" value="1"/>
</dbReference>
<feature type="domain" description="ABC transporter" evidence="11">
    <location>
        <begin position="457"/>
        <end position="667"/>
    </location>
</feature>
<keyword evidence="8 10" id="KW-0472">Membrane</keyword>
<evidence type="ECO:0000256" key="3">
    <source>
        <dbReference type="ARBA" id="ARBA00022448"/>
    </source>
</evidence>
<proteinExistence type="inferred from homology"/>
<dbReference type="STRING" id="2769.R7Q832"/>
<evidence type="ECO:0000256" key="5">
    <source>
        <dbReference type="ARBA" id="ARBA00022741"/>
    </source>
</evidence>
<dbReference type="PROSITE" id="PS50893">
    <property type="entry name" value="ABC_TRANSPORTER_2"/>
    <property type="match status" value="1"/>
</dbReference>
<feature type="transmembrane region" description="Helical" evidence="10">
    <location>
        <begin position="51"/>
        <end position="71"/>
    </location>
</feature>
<feature type="transmembrane region" description="Helical" evidence="10">
    <location>
        <begin position="192"/>
        <end position="211"/>
    </location>
</feature>
<dbReference type="OrthoDB" id="422637at2759"/>
<dbReference type="GO" id="GO:0016887">
    <property type="term" value="F:ATP hydrolysis activity"/>
    <property type="evidence" value="ECO:0007669"/>
    <property type="project" value="InterPro"/>
</dbReference>
<dbReference type="Gramene" id="CDF34707">
    <property type="protein sequence ID" value="CDF34707"/>
    <property type="gene ID" value="CHC_T00003623001"/>
</dbReference>
<evidence type="ECO:0000256" key="2">
    <source>
        <dbReference type="ARBA" id="ARBA00014334"/>
    </source>
</evidence>
<evidence type="ECO:0000256" key="7">
    <source>
        <dbReference type="ARBA" id="ARBA00022989"/>
    </source>
</evidence>
<feature type="transmembrane region" description="Helical" evidence="10">
    <location>
        <begin position="91"/>
        <end position="111"/>
    </location>
</feature>
<keyword evidence="6" id="KW-0067">ATP-binding</keyword>
<evidence type="ECO:0000256" key="9">
    <source>
        <dbReference type="SAM" id="MobiDB-lite"/>
    </source>
</evidence>
<evidence type="ECO:0000256" key="1">
    <source>
        <dbReference type="ARBA" id="ARBA00008575"/>
    </source>
</evidence>
<dbReference type="PROSITE" id="PS00211">
    <property type="entry name" value="ABC_TRANSPORTER_1"/>
    <property type="match status" value="1"/>
</dbReference>
<keyword evidence="7 10" id="KW-1133">Transmembrane helix</keyword>
<evidence type="ECO:0000313" key="14">
    <source>
        <dbReference type="Proteomes" id="UP000012073"/>
    </source>
</evidence>
<evidence type="ECO:0000256" key="4">
    <source>
        <dbReference type="ARBA" id="ARBA00022692"/>
    </source>
</evidence>
<name>R7Q832_CHOCR</name>
<dbReference type="RefSeq" id="XP_005714526.1">
    <property type="nucleotide sequence ID" value="XM_005714469.1"/>
</dbReference>
<dbReference type="Pfam" id="PF06472">
    <property type="entry name" value="ABC_membrane_2"/>
    <property type="match status" value="1"/>
</dbReference>
<feature type="domain" description="ABC transmembrane type-1" evidence="12">
    <location>
        <begin position="52"/>
        <end position="335"/>
    </location>
</feature>
<dbReference type="Gene3D" id="3.40.50.300">
    <property type="entry name" value="P-loop containing nucleotide triphosphate hydrolases"/>
    <property type="match status" value="1"/>
</dbReference>
<comment type="similarity">
    <text evidence="1">Belongs to the ABC transporter superfamily. ABCD family. Peroxisomal fatty acyl CoA transporter (TC 3.A.1.203) subfamily.</text>
</comment>
<keyword evidence="4 10" id="KW-0812">Transmembrane</keyword>
<dbReference type="InterPro" id="IPR027417">
    <property type="entry name" value="P-loop_NTPase"/>
</dbReference>
<feature type="transmembrane region" description="Helical" evidence="10">
    <location>
        <begin position="165"/>
        <end position="186"/>
    </location>
</feature>
<evidence type="ECO:0000256" key="6">
    <source>
        <dbReference type="ARBA" id="ARBA00022840"/>
    </source>
</evidence>
<dbReference type="Proteomes" id="UP000012073">
    <property type="component" value="Unassembled WGS sequence"/>
</dbReference>
<dbReference type="PROSITE" id="PS50929">
    <property type="entry name" value="ABC_TM1F"/>
    <property type="match status" value="1"/>
</dbReference>
<dbReference type="GO" id="GO:0016020">
    <property type="term" value="C:membrane"/>
    <property type="evidence" value="ECO:0007669"/>
    <property type="project" value="InterPro"/>
</dbReference>
<dbReference type="GO" id="GO:0140359">
    <property type="term" value="F:ABC-type transporter activity"/>
    <property type="evidence" value="ECO:0007669"/>
    <property type="project" value="InterPro"/>
</dbReference>
<evidence type="ECO:0000256" key="8">
    <source>
        <dbReference type="ARBA" id="ARBA00023136"/>
    </source>
</evidence>
<dbReference type="Gene3D" id="1.20.1560.10">
    <property type="entry name" value="ABC transporter type 1, transmembrane domain"/>
    <property type="match status" value="1"/>
</dbReference>
<keyword evidence="14" id="KW-1185">Reference proteome</keyword>